<feature type="compositionally biased region" description="Basic and acidic residues" evidence="1">
    <location>
        <begin position="417"/>
        <end position="438"/>
    </location>
</feature>
<feature type="compositionally biased region" description="Basic and acidic residues" evidence="1">
    <location>
        <begin position="774"/>
        <end position="792"/>
    </location>
</feature>
<feature type="compositionally biased region" description="Acidic residues" evidence="1">
    <location>
        <begin position="981"/>
        <end position="995"/>
    </location>
</feature>
<dbReference type="Proteomes" id="UP001302602">
    <property type="component" value="Unassembled WGS sequence"/>
</dbReference>
<organism evidence="2 3">
    <name type="scientific">Parathielavia appendiculata</name>
    <dbReference type="NCBI Taxonomy" id="2587402"/>
    <lineage>
        <taxon>Eukaryota</taxon>
        <taxon>Fungi</taxon>
        <taxon>Dikarya</taxon>
        <taxon>Ascomycota</taxon>
        <taxon>Pezizomycotina</taxon>
        <taxon>Sordariomycetes</taxon>
        <taxon>Sordariomycetidae</taxon>
        <taxon>Sordariales</taxon>
        <taxon>Chaetomiaceae</taxon>
        <taxon>Parathielavia</taxon>
    </lineage>
</organism>
<feature type="compositionally biased region" description="Basic and acidic residues" evidence="1">
    <location>
        <begin position="109"/>
        <end position="118"/>
    </location>
</feature>
<feature type="compositionally biased region" description="Low complexity" evidence="1">
    <location>
        <begin position="439"/>
        <end position="450"/>
    </location>
</feature>
<feature type="region of interest" description="Disordered" evidence="1">
    <location>
        <begin position="1"/>
        <end position="206"/>
    </location>
</feature>
<dbReference type="AlphaFoldDB" id="A0AAN6U8W9"/>
<evidence type="ECO:0000313" key="3">
    <source>
        <dbReference type="Proteomes" id="UP001302602"/>
    </source>
</evidence>
<sequence>MERNRLDKTGFKLNPGTAGSNPRVTSPLVINSASQRRSLFSRPSTKEEAARPSSSASASDGNAASPNNTRIPRPTQRRTFTISDAYRLAEEEEAVVQGSPSPAPRLWRARPESTEKRTTTTGSPGASDLPQRGRPNGKLSGGVKGGDSQDDRDVPPQQADLSDSTFDEKLHQYAHDQAGSHETGRRSNGFNTPRAARDTVFQDSQTPNRSFAWQADADFTAGDVQFSNSPPVAVGRSNRKIDEIRALEAEIERRIPQTLGHEADQVEKIEPLEIEVALKAADEPLGFDEARAADEDEVPNRRPVSRASMRIDELTAREIESLSRRTLATAGLDEFWDRHLETSRSPSPDNARRSTKEPLRAFSPLRGRLRRQVGELPAVTAPAEQDQACQRILDLGTLNHDHSPANTGDASHTRGMSRGEKTRRDGSPNRNNSRDISRRLAAARSSSPTREAQMATDSQAPTIGDRELLDRPRQRRSIGGAKSIFKPSVGFAGLSRSSSVESRLPKRASFVQSDSDPTERIEQEMKLFAPQDNQSERGSLGAPSPEPEQEQPHETPKPTKLDPLTQPTPRITGAFVETPATVRVEKLEELATVQAAEKDTEPVKNGARRLSTTGGEHSKSLLAQDGKENIAARQPKRTRSSTGDRSLGRPTSLSARRRARSLSRSRAPLINTVKPPTVKDDLLEIQRVNQIDDSTLDDIAGLLNAPAPPSAASLGIRRPKSETSENATLDREKELEAYDRMSRSLETGLLGIRSAKQGIERLEKEVADADIKKEHPPRTAHSEGIKKERGGAKGEFPSCPVCQGSERTADSAVTYVHLPLPRLWHRRPKLRLTLLGLVMFLLSLWYLAESCMCFWFCKPEYCYPGMPCDWSSDDPVWGYAIPVKLDQWITGGQGRNLAHRLRPEVEDWLADMRDAATGTDIASVDTSRYTWQQRRQHRRRLAKKGVIKPFIESPEDRAVLSGWRSVREAKEKIQSAQEMGYEVEEEESIAGDERL</sequence>
<dbReference type="RefSeq" id="XP_062652065.1">
    <property type="nucleotide sequence ID" value="XM_062788185.1"/>
</dbReference>
<evidence type="ECO:0000256" key="1">
    <source>
        <dbReference type="SAM" id="MobiDB-lite"/>
    </source>
</evidence>
<feature type="region of interest" description="Disordered" evidence="1">
    <location>
        <begin position="593"/>
        <end position="673"/>
    </location>
</feature>
<feature type="compositionally biased region" description="Basic and acidic residues" evidence="1">
    <location>
        <begin position="166"/>
        <end position="185"/>
    </location>
</feature>
<feature type="compositionally biased region" description="Basic and acidic residues" evidence="1">
    <location>
        <begin position="1"/>
        <end position="10"/>
    </location>
</feature>
<feature type="region of interest" description="Disordered" evidence="1">
    <location>
        <begin position="707"/>
        <end position="732"/>
    </location>
</feature>
<feature type="region of interest" description="Disordered" evidence="1">
    <location>
        <begin position="974"/>
        <end position="995"/>
    </location>
</feature>
<feature type="region of interest" description="Disordered" evidence="1">
    <location>
        <begin position="496"/>
        <end position="580"/>
    </location>
</feature>
<feature type="compositionally biased region" description="Polar residues" evidence="1">
    <location>
        <begin position="17"/>
        <end position="43"/>
    </location>
</feature>
<feature type="region of interest" description="Disordered" evidence="1">
    <location>
        <begin position="339"/>
        <end position="368"/>
    </location>
</feature>
<accession>A0AAN6U8W9</accession>
<protein>
    <submittedName>
        <fullName evidence="2">Uncharacterized protein</fullName>
    </submittedName>
</protein>
<feature type="compositionally biased region" description="Low complexity" evidence="1">
    <location>
        <begin position="51"/>
        <end position="65"/>
    </location>
</feature>
<dbReference type="GeneID" id="87824955"/>
<feature type="region of interest" description="Disordered" evidence="1">
    <location>
        <begin position="774"/>
        <end position="795"/>
    </location>
</feature>
<feature type="compositionally biased region" description="Basic and acidic residues" evidence="1">
    <location>
        <begin position="550"/>
        <end position="560"/>
    </location>
</feature>
<reference evidence="2" key="1">
    <citation type="journal article" date="2023" name="Mol. Phylogenet. Evol.">
        <title>Genome-scale phylogeny and comparative genomics of the fungal order Sordariales.</title>
        <authorList>
            <person name="Hensen N."/>
            <person name="Bonometti L."/>
            <person name="Westerberg I."/>
            <person name="Brannstrom I.O."/>
            <person name="Guillou S."/>
            <person name="Cros-Aarteil S."/>
            <person name="Calhoun S."/>
            <person name="Haridas S."/>
            <person name="Kuo A."/>
            <person name="Mondo S."/>
            <person name="Pangilinan J."/>
            <person name="Riley R."/>
            <person name="LaButti K."/>
            <person name="Andreopoulos B."/>
            <person name="Lipzen A."/>
            <person name="Chen C."/>
            <person name="Yan M."/>
            <person name="Daum C."/>
            <person name="Ng V."/>
            <person name="Clum A."/>
            <person name="Steindorff A."/>
            <person name="Ohm R.A."/>
            <person name="Martin F."/>
            <person name="Silar P."/>
            <person name="Natvig D.O."/>
            <person name="Lalanne C."/>
            <person name="Gautier V."/>
            <person name="Ament-Velasquez S.L."/>
            <person name="Kruys A."/>
            <person name="Hutchinson M.I."/>
            <person name="Powell A.J."/>
            <person name="Barry K."/>
            <person name="Miller A.N."/>
            <person name="Grigoriev I.V."/>
            <person name="Debuchy R."/>
            <person name="Gladieux P."/>
            <person name="Hiltunen Thoren M."/>
            <person name="Johannesson H."/>
        </authorList>
    </citation>
    <scope>NUCLEOTIDE SEQUENCE</scope>
    <source>
        <strain evidence="2">CBS 731.68</strain>
    </source>
</reference>
<proteinExistence type="predicted"/>
<reference evidence="2" key="2">
    <citation type="submission" date="2023-05" db="EMBL/GenBank/DDBJ databases">
        <authorList>
            <consortium name="Lawrence Berkeley National Laboratory"/>
            <person name="Steindorff A."/>
            <person name="Hensen N."/>
            <person name="Bonometti L."/>
            <person name="Westerberg I."/>
            <person name="Brannstrom I.O."/>
            <person name="Guillou S."/>
            <person name="Cros-Aarteil S."/>
            <person name="Calhoun S."/>
            <person name="Haridas S."/>
            <person name="Kuo A."/>
            <person name="Mondo S."/>
            <person name="Pangilinan J."/>
            <person name="Riley R."/>
            <person name="Labutti K."/>
            <person name="Andreopoulos B."/>
            <person name="Lipzen A."/>
            <person name="Chen C."/>
            <person name="Yanf M."/>
            <person name="Daum C."/>
            <person name="Ng V."/>
            <person name="Clum A."/>
            <person name="Ohm R."/>
            <person name="Martin F."/>
            <person name="Silar P."/>
            <person name="Natvig D."/>
            <person name="Lalanne C."/>
            <person name="Gautier V."/>
            <person name="Ament-Velasquez S.L."/>
            <person name="Kruys A."/>
            <person name="Hutchinson M.I."/>
            <person name="Powell A.J."/>
            <person name="Barry K."/>
            <person name="Miller A.N."/>
            <person name="Grigoriev I.V."/>
            <person name="Debuchy R."/>
            <person name="Gladieux P."/>
            <person name="Thoren M.H."/>
            <person name="Johannesson H."/>
        </authorList>
    </citation>
    <scope>NUCLEOTIDE SEQUENCE</scope>
    <source>
        <strain evidence="2">CBS 731.68</strain>
    </source>
</reference>
<gene>
    <name evidence="2" type="ORF">N657DRAFT_563099</name>
</gene>
<dbReference type="EMBL" id="MU853223">
    <property type="protein sequence ID" value="KAK4128294.1"/>
    <property type="molecule type" value="Genomic_DNA"/>
</dbReference>
<feature type="compositionally biased region" description="Basic and acidic residues" evidence="1">
    <location>
        <begin position="350"/>
        <end position="359"/>
    </location>
</feature>
<evidence type="ECO:0000313" key="2">
    <source>
        <dbReference type="EMBL" id="KAK4128294.1"/>
    </source>
</evidence>
<comment type="caution">
    <text evidence="2">The sequence shown here is derived from an EMBL/GenBank/DDBJ whole genome shotgun (WGS) entry which is preliminary data.</text>
</comment>
<keyword evidence="3" id="KW-1185">Reference proteome</keyword>
<name>A0AAN6U8W9_9PEZI</name>
<feature type="compositionally biased region" description="Basic and acidic residues" evidence="1">
    <location>
        <begin position="719"/>
        <end position="732"/>
    </location>
</feature>
<feature type="region of interest" description="Disordered" evidence="1">
    <location>
        <begin position="398"/>
        <end position="482"/>
    </location>
</feature>